<dbReference type="RefSeq" id="XP_033811907.1">
    <property type="nucleotide sequence ID" value="XM_033956016.1"/>
</dbReference>
<accession>A0A6P8S2L5</accession>
<gene>
    <name evidence="3" type="primary">LOC117365534</name>
</gene>
<protein>
    <submittedName>
        <fullName evidence="3">Uncharacterized protein LOC117365534</fullName>
    </submittedName>
</protein>
<feature type="compositionally biased region" description="Acidic residues" evidence="1">
    <location>
        <begin position="20"/>
        <end position="31"/>
    </location>
</feature>
<organism evidence="2 3">
    <name type="scientific">Geotrypetes seraphini</name>
    <name type="common">Gaboon caecilian</name>
    <name type="synonym">Caecilia seraphini</name>
    <dbReference type="NCBI Taxonomy" id="260995"/>
    <lineage>
        <taxon>Eukaryota</taxon>
        <taxon>Metazoa</taxon>
        <taxon>Chordata</taxon>
        <taxon>Craniata</taxon>
        <taxon>Vertebrata</taxon>
        <taxon>Euteleostomi</taxon>
        <taxon>Amphibia</taxon>
        <taxon>Gymnophiona</taxon>
        <taxon>Geotrypetes</taxon>
    </lineage>
</organism>
<evidence type="ECO:0000313" key="3">
    <source>
        <dbReference type="RefSeq" id="XP_033811907.1"/>
    </source>
</evidence>
<feature type="region of interest" description="Disordered" evidence="1">
    <location>
        <begin position="1"/>
        <end position="31"/>
    </location>
</feature>
<proteinExistence type="predicted"/>
<dbReference type="KEGG" id="gsh:117365534"/>
<dbReference type="GeneID" id="117365534"/>
<evidence type="ECO:0000256" key="1">
    <source>
        <dbReference type="SAM" id="MobiDB-lite"/>
    </source>
</evidence>
<dbReference type="Proteomes" id="UP000515159">
    <property type="component" value="Chromosome 8"/>
</dbReference>
<name>A0A6P8S2L5_GEOSA</name>
<feature type="compositionally biased region" description="Basic residues" evidence="1">
    <location>
        <begin position="184"/>
        <end position="199"/>
    </location>
</feature>
<sequence length="307" mass="35164">MLKEPPPLQEPADVEMLSPEAEEGNQEPEDMDWSALPEFALPEEMEVLWCSQYKLCVRNCEAVSERKRGTFPKAGDPDPFQFQGHPRSARLHQTQQVRAIQQAASHRLQAQRTRKTQSTLWQQAQGEVGEEEAIEKGAIATISNYLITQELPLIRWDQITLTLQDESPEPELRFNDLTSEKGRDRRKRKQRRRRAHRRAGTAEEEAAGQRGKIYTHSGKGLEKHMDNSNLQSAAKSTSDEPHWNKVFLSPGRNLFSPHIPAPEVAVSTSENQLLMCTEILYNFCQLRSFECLKCMLFAFNIYSMQAK</sequence>
<feature type="region of interest" description="Disordered" evidence="1">
    <location>
        <begin position="172"/>
        <end position="214"/>
    </location>
</feature>
<dbReference type="InParanoid" id="A0A6P8S2L5"/>
<feature type="compositionally biased region" description="Basic and acidic residues" evidence="1">
    <location>
        <begin position="172"/>
        <end position="183"/>
    </location>
</feature>
<evidence type="ECO:0000313" key="2">
    <source>
        <dbReference type="Proteomes" id="UP000515159"/>
    </source>
</evidence>
<reference evidence="3" key="1">
    <citation type="submission" date="2025-08" db="UniProtKB">
        <authorList>
            <consortium name="RefSeq"/>
        </authorList>
    </citation>
    <scope>IDENTIFICATION</scope>
</reference>
<dbReference type="AlphaFoldDB" id="A0A6P8S2L5"/>
<keyword evidence="2" id="KW-1185">Reference proteome</keyword>